<evidence type="ECO:0000313" key="8">
    <source>
        <dbReference type="EMBL" id="MEE2057611.1"/>
    </source>
</evidence>
<dbReference type="InterPro" id="IPR001958">
    <property type="entry name" value="Tet-R_TetA/multi-R_MdtG-like"/>
</dbReference>
<gene>
    <name evidence="8" type="ORF">Q7514_08735</name>
</gene>
<evidence type="ECO:0000256" key="4">
    <source>
        <dbReference type="ARBA" id="ARBA00022989"/>
    </source>
</evidence>
<feature type="transmembrane region" description="Helical" evidence="6">
    <location>
        <begin position="338"/>
        <end position="360"/>
    </location>
</feature>
<feature type="transmembrane region" description="Helical" evidence="6">
    <location>
        <begin position="12"/>
        <end position="32"/>
    </location>
</feature>
<keyword evidence="5 6" id="KW-0472">Membrane</keyword>
<feature type="transmembrane region" description="Helical" evidence="6">
    <location>
        <begin position="102"/>
        <end position="124"/>
    </location>
</feature>
<evidence type="ECO:0000256" key="2">
    <source>
        <dbReference type="ARBA" id="ARBA00022475"/>
    </source>
</evidence>
<dbReference type="InterPro" id="IPR036259">
    <property type="entry name" value="MFS_trans_sf"/>
</dbReference>
<dbReference type="SUPFAM" id="SSF103473">
    <property type="entry name" value="MFS general substrate transporter"/>
    <property type="match status" value="1"/>
</dbReference>
<feature type="domain" description="Major facilitator superfamily (MFS) profile" evidence="7">
    <location>
        <begin position="11"/>
        <end position="392"/>
    </location>
</feature>
<feature type="transmembrane region" description="Helical" evidence="6">
    <location>
        <begin position="277"/>
        <end position="294"/>
    </location>
</feature>
<sequence length="411" mass="42309">MRTRGVALPREIWVLVAASFVIALGFGLVAPALPQFARSFDVGITAATVVISAFAFMRLAFAPASGLLVQKLGERPIYITGVLIVAVSTGAVAFAQTYWQLLVFRGLGGIGSTMFTVAALGLLVRIAPPDARGRVSALYATSFLLGNITGPLLGGALVGLGLRAPFLIYAVALLVAASVVWVSLRKSHLAQPASGDGAPVMRLGTALRSSTYRAALTSNFANGWVVFGVRVAMVPLFVVEALNQSEGIAGVALTAFAVGNALVLVKSGSWSDRYGRRPFVLAGLVVCGVSTVVMGLSSDLVVFLITSVVAGMGSGLINPSQQAAIADVVGSKARGGPVLATFQMTSDVGAVIGPIAAGMIAERWSYSVAFGVTGAIMLAAVIPWALARAPRQDAPATEPVVEKPVTGETDR</sequence>
<feature type="transmembrane region" description="Helical" evidence="6">
    <location>
        <begin position="366"/>
        <end position="386"/>
    </location>
</feature>
<dbReference type="PANTHER" id="PTHR43124:SF3">
    <property type="entry name" value="CHLORAMPHENICOL EFFLUX PUMP RV0191"/>
    <property type="match status" value="1"/>
</dbReference>
<dbReference type="EMBL" id="JAUTXY010000003">
    <property type="protein sequence ID" value="MEE2057611.1"/>
    <property type="molecule type" value="Genomic_DNA"/>
</dbReference>
<feature type="transmembrane region" description="Helical" evidence="6">
    <location>
        <begin position="44"/>
        <end position="69"/>
    </location>
</feature>
<dbReference type="PROSITE" id="PS50850">
    <property type="entry name" value="MFS"/>
    <property type="match status" value="1"/>
</dbReference>
<keyword evidence="4 6" id="KW-1133">Transmembrane helix</keyword>
<dbReference type="Proteomes" id="UP001336020">
    <property type="component" value="Unassembled WGS sequence"/>
</dbReference>
<dbReference type="InterPro" id="IPR020846">
    <property type="entry name" value="MFS_dom"/>
</dbReference>
<comment type="subcellular location">
    <subcellularLocation>
        <location evidence="1">Cell membrane</location>
        <topology evidence="1">Multi-pass membrane protein</topology>
    </subcellularLocation>
</comment>
<proteinExistence type="predicted"/>
<comment type="caution">
    <text evidence="8">The sequence shown here is derived from an EMBL/GenBank/DDBJ whole genome shotgun (WGS) entry which is preliminary data.</text>
</comment>
<feature type="transmembrane region" description="Helical" evidence="6">
    <location>
        <begin position="220"/>
        <end position="242"/>
    </location>
</feature>
<dbReference type="InterPro" id="IPR000109">
    <property type="entry name" value="POT_fam"/>
</dbReference>
<dbReference type="PRINTS" id="PR01035">
    <property type="entry name" value="TCRTETA"/>
</dbReference>
<dbReference type="Pfam" id="PF00854">
    <property type="entry name" value="PTR2"/>
    <property type="match status" value="1"/>
</dbReference>
<evidence type="ECO:0000256" key="1">
    <source>
        <dbReference type="ARBA" id="ARBA00004651"/>
    </source>
</evidence>
<name>A0ABU7L7U3_9NOCA</name>
<keyword evidence="2" id="KW-1003">Cell membrane</keyword>
<dbReference type="InterPro" id="IPR050189">
    <property type="entry name" value="MFS_Efflux_Transporters"/>
</dbReference>
<evidence type="ECO:0000259" key="7">
    <source>
        <dbReference type="PROSITE" id="PS50850"/>
    </source>
</evidence>
<evidence type="ECO:0000256" key="6">
    <source>
        <dbReference type="SAM" id="Phobius"/>
    </source>
</evidence>
<feature type="transmembrane region" description="Helical" evidence="6">
    <location>
        <begin position="300"/>
        <end position="317"/>
    </location>
</feature>
<keyword evidence="3 6" id="KW-0812">Transmembrane</keyword>
<reference evidence="8 9" key="1">
    <citation type="submission" date="2023-07" db="EMBL/GenBank/DDBJ databases">
        <authorList>
            <person name="Girao M."/>
            <person name="Carvalho M.F."/>
        </authorList>
    </citation>
    <scope>NUCLEOTIDE SEQUENCE [LARGE SCALE GENOMIC DNA]</scope>
    <source>
        <strain evidence="8 9">YIM65754</strain>
    </source>
</reference>
<feature type="transmembrane region" description="Helical" evidence="6">
    <location>
        <begin position="136"/>
        <end position="160"/>
    </location>
</feature>
<feature type="transmembrane region" description="Helical" evidence="6">
    <location>
        <begin position="166"/>
        <end position="184"/>
    </location>
</feature>
<dbReference type="RefSeq" id="WP_330132853.1">
    <property type="nucleotide sequence ID" value="NZ_JAUTXY010000003.1"/>
</dbReference>
<protein>
    <submittedName>
        <fullName evidence="8">MFS transporter</fullName>
    </submittedName>
</protein>
<feature type="transmembrane region" description="Helical" evidence="6">
    <location>
        <begin position="76"/>
        <end position="96"/>
    </location>
</feature>
<dbReference type="InterPro" id="IPR011701">
    <property type="entry name" value="MFS"/>
</dbReference>
<dbReference type="PANTHER" id="PTHR43124">
    <property type="entry name" value="PURINE EFFLUX PUMP PBUE"/>
    <property type="match status" value="1"/>
</dbReference>
<accession>A0ABU7L7U3</accession>
<feature type="transmembrane region" description="Helical" evidence="6">
    <location>
        <begin position="248"/>
        <end position="265"/>
    </location>
</feature>
<keyword evidence="9" id="KW-1185">Reference proteome</keyword>
<dbReference type="CDD" id="cd17325">
    <property type="entry name" value="MFS_MdtG_SLC18_like"/>
    <property type="match status" value="1"/>
</dbReference>
<evidence type="ECO:0000313" key="9">
    <source>
        <dbReference type="Proteomes" id="UP001336020"/>
    </source>
</evidence>
<evidence type="ECO:0000256" key="3">
    <source>
        <dbReference type="ARBA" id="ARBA00022692"/>
    </source>
</evidence>
<organism evidence="8 9">
    <name type="scientific">Rhodococcus artemisiae</name>
    <dbReference type="NCBI Taxonomy" id="714159"/>
    <lineage>
        <taxon>Bacteria</taxon>
        <taxon>Bacillati</taxon>
        <taxon>Actinomycetota</taxon>
        <taxon>Actinomycetes</taxon>
        <taxon>Mycobacteriales</taxon>
        <taxon>Nocardiaceae</taxon>
        <taxon>Rhodococcus</taxon>
    </lineage>
</organism>
<evidence type="ECO:0000256" key="5">
    <source>
        <dbReference type="ARBA" id="ARBA00023136"/>
    </source>
</evidence>
<dbReference type="Pfam" id="PF07690">
    <property type="entry name" value="MFS_1"/>
    <property type="match status" value="1"/>
</dbReference>
<dbReference type="Gene3D" id="1.20.1250.20">
    <property type="entry name" value="MFS general substrate transporter like domains"/>
    <property type="match status" value="2"/>
</dbReference>